<evidence type="ECO:0000313" key="3">
    <source>
        <dbReference type="EMBL" id="PTU73882.1"/>
    </source>
</evidence>
<dbReference type="EMBL" id="QASN01000020">
    <property type="protein sequence ID" value="PTU73882.1"/>
    <property type="molecule type" value="Genomic_DNA"/>
</dbReference>
<dbReference type="Pfam" id="PF13472">
    <property type="entry name" value="Lipase_GDSL_2"/>
    <property type="match status" value="1"/>
</dbReference>
<feature type="domain" description="SGNH hydrolase-type esterase" evidence="2">
    <location>
        <begin position="26"/>
        <end position="183"/>
    </location>
</feature>
<dbReference type="SUPFAM" id="SSF52266">
    <property type="entry name" value="SGNH hydrolase"/>
    <property type="match status" value="1"/>
</dbReference>
<dbReference type="InterPro" id="IPR051532">
    <property type="entry name" value="Ester_Hydrolysis_Enzymes"/>
</dbReference>
<proteinExistence type="predicted"/>
<dbReference type="InterPro" id="IPR036514">
    <property type="entry name" value="SGNH_hydro_sf"/>
</dbReference>
<name>A0A2T5P809_9PSED</name>
<comment type="caution">
    <text evidence="3">The sequence shown here is derived from an EMBL/GenBank/DDBJ whole genome shotgun (WGS) entry which is preliminary data.</text>
</comment>
<keyword evidence="1" id="KW-0732">Signal</keyword>
<feature type="chain" id="PRO_5015691686" evidence="1">
    <location>
        <begin position="22"/>
        <end position="201"/>
    </location>
</feature>
<dbReference type="OrthoDB" id="9786188at2"/>
<gene>
    <name evidence="3" type="ORF">DBO85_15100</name>
</gene>
<organism evidence="3 4">
    <name type="scientific">Pseudomonas mangrovi</name>
    <dbReference type="NCBI Taxonomy" id="2161748"/>
    <lineage>
        <taxon>Bacteria</taxon>
        <taxon>Pseudomonadati</taxon>
        <taxon>Pseudomonadota</taxon>
        <taxon>Gammaproteobacteria</taxon>
        <taxon>Pseudomonadales</taxon>
        <taxon>Pseudomonadaceae</taxon>
        <taxon>Pseudomonas</taxon>
    </lineage>
</organism>
<dbReference type="PANTHER" id="PTHR30383">
    <property type="entry name" value="THIOESTERASE 1/PROTEASE 1/LYSOPHOSPHOLIPASE L1"/>
    <property type="match status" value="1"/>
</dbReference>
<dbReference type="CDD" id="cd01822">
    <property type="entry name" value="Lysophospholipase_L1_like"/>
    <property type="match status" value="1"/>
</dbReference>
<accession>A0A2T5P809</accession>
<dbReference type="InterPro" id="IPR013830">
    <property type="entry name" value="SGNH_hydro"/>
</dbReference>
<keyword evidence="4" id="KW-1185">Reference proteome</keyword>
<sequence length="201" mass="21654">MCRWLAGSLLALMLCAQHLAAAPVLVVGDSISAAFGLDTASGWVALLEQRMRERGYQQPLVNASISGDTSSGGLSRLPRLLKEHAPELVIIELGGNDGLRGQHPRQLQHNLAAMIDLSTGSGAKVLLLGMQIPPNYGRRYTEAFAQVYPQLAEEKQVVLVPFFLEGVAGVPGMMQSDGIHPTLQAQPQLLENVWPFLAPLL</sequence>
<feature type="signal peptide" evidence="1">
    <location>
        <begin position="1"/>
        <end position="21"/>
    </location>
</feature>
<evidence type="ECO:0000313" key="4">
    <source>
        <dbReference type="Proteomes" id="UP000244064"/>
    </source>
</evidence>
<dbReference type="RefSeq" id="WP_108108375.1">
    <property type="nucleotide sequence ID" value="NZ_QASN01000020.1"/>
</dbReference>
<dbReference type="Proteomes" id="UP000244064">
    <property type="component" value="Unassembled WGS sequence"/>
</dbReference>
<dbReference type="Gene3D" id="3.40.50.1110">
    <property type="entry name" value="SGNH hydrolase"/>
    <property type="match status" value="1"/>
</dbReference>
<dbReference type="GO" id="GO:0004622">
    <property type="term" value="F:phosphatidylcholine lysophospholipase activity"/>
    <property type="evidence" value="ECO:0007669"/>
    <property type="project" value="TreeGrafter"/>
</dbReference>
<evidence type="ECO:0000256" key="1">
    <source>
        <dbReference type="SAM" id="SignalP"/>
    </source>
</evidence>
<dbReference type="PANTHER" id="PTHR30383:SF24">
    <property type="entry name" value="THIOESTERASE 1_PROTEASE 1_LYSOPHOSPHOLIPASE L1"/>
    <property type="match status" value="1"/>
</dbReference>
<dbReference type="AlphaFoldDB" id="A0A2T5P809"/>
<protein>
    <submittedName>
        <fullName evidence="3">Arylesterase</fullName>
    </submittedName>
</protein>
<reference evidence="3 4" key="1">
    <citation type="submission" date="2018-04" db="EMBL/GenBank/DDBJ databases">
        <title>Pseudomonas sp. nov., isolated from mangrove soil.</title>
        <authorList>
            <person name="Chen C."/>
        </authorList>
    </citation>
    <scope>NUCLEOTIDE SEQUENCE [LARGE SCALE GENOMIC DNA]</scope>
    <source>
        <strain evidence="3 4">TC-11</strain>
    </source>
</reference>
<evidence type="ECO:0000259" key="2">
    <source>
        <dbReference type="Pfam" id="PF13472"/>
    </source>
</evidence>